<comment type="caution">
    <text evidence="1">The sequence shown here is derived from an EMBL/GenBank/DDBJ whole genome shotgun (WGS) entry which is preliminary data.</text>
</comment>
<name>A0AAD9SDD7_PHOAM</name>
<proteinExistence type="predicted"/>
<dbReference type="EMBL" id="JAUJFL010000004">
    <property type="protein sequence ID" value="KAK2605386.1"/>
    <property type="molecule type" value="Genomic_DNA"/>
</dbReference>
<gene>
    <name evidence="1" type="ORF">N8I77_008225</name>
</gene>
<sequence length="68" mass="7181">MPAESMEMPQMNNMVAQPQTEQPKAEEPMSMGLRGGGLCEDCCCCCAGCCALETICCCLGAEEVADNI</sequence>
<dbReference type="Proteomes" id="UP001265746">
    <property type="component" value="Unassembled WGS sequence"/>
</dbReference>
<keyword evidence="2" id="KW-1185">Reference proteome</keyword>
<accession>A0AAD9SDD7</accession>
<evidence type="ECO:0000313" key="2">
    <source>
        <dbReference type="Proteomes" id="UP001265746"/>
    </source>
</evidence>
<protein>
    <submittedName>
        <fullName evidence="1">Uncharacterized protein</fullName>
    </submittedName>
</protein>
<reference evidence="1" key="1">
    <citation type="submission" date="2023-06" db="EMBL/GenBank/DDBJ databases">
        <authorList>
            <person name="Noh H."/>
        </authorList>
    </citation>
    <scope>NUCLEOTIDE SEQUENCE</scope>
    <source>
        <strain evidence="1">DUCC20226</strain>
    </source>
</reference>
<dbReference type="AlphaFoldDB" id="A0AAD9SDD7"/>
<evidence type="ECO:0000313" key="1">
    <source>
        <dbReference type="EMBL" id="KAK2605386.1"/>
    </source>
</evidence>
<organism evidence="1 2">
    <name type="scientific">Phomopsis amygdali</name>
    <name type="common">Fusicoccum amygdali</name>
    <dbReference type="NCBI Taxonomy" id="1214568"/>
    <lineage>
        <taxon>Eukaryota</taxon>
        <taxon>Fungi</taxon>
        <taxon>Dikarya</taxon>
        <taxon>Ascomycota</taxon>
        <taxon>Pezizomycotina</taxon>
        <taxon>Sordariomycetes</taxon>
        <taxon>Sordariomycetidae</taxon>
        <taxon>Diaporthales</taxon>
        <taxon>Diaporthaceae</taxon>
        <taxon>Diaporthe</taxon>
    </lineage>
</organism>